<dbReference type="Pfam" id="PF13540">
    <property type="entry name" value="RCC1_2"/>
    <property type="match status" value="1"/>
</dbReference>
<evidence type="ECO:0000313" key="2">
    <source>
        <dbReference type="EMBL" id="GFR42408.1"/>
    </source>
</evidence>
<dbReference type="InterPro" id="IPR000408">
    <property type="entry name" value="Reg_chr_condens"/>
</dbReference>
<name>A0AAD3HIY9_9CHLO</name>
<dbReference type="Gene3D" id="2.130.10.30">
    <property type="entry name" value="Regulator of chromosome condensation 1/beta-lactamase-inhibitor protein II"/>
    <property type="match status" value="1"/>
</dbReference>
<reference evidence="2 3" key="1">
    <citation type="journal article" date="2021" name="Sci. Rep.">
        <title>Genome sequencing of the multicellular alga Astrephomene provides insights into convergent evolution of germ-soma differentiation.</title>
        <authorList>
            <person name="Yamashita S."/>
            <person name="Yamamoto K."/>
            <person name="Matsuzaki R."/>
            <person name="Suzuki S."/>
            <person name="Yamaguchi H."/>
            <person name="Hirooka S."/>
            <person name="Minakuchi Y."/>
            <person name="Miyagishima S."/>
            <person name="Kawachi M."/>
            <person name="Toyoda A."/>
            <person name="Nozaki H."/>
        </authorList>
    </citation>
    <scope>NUCLEOTIDE SEQUENCE [LARGE SCALE GENOMIC DNA]</scope>
    <source>
        <strain evidence="2 3">NIES-4017</strain>
    </source>
</reference>
<protein>
    <submittedName>
        <fullName evidence="2">Uncharacterized protein</fullName>
    </submittedName>
</protein>
<dbReference type="InterPro" id="IPR009091">
    <property type="entry name" value="RCC1/BLIP-II"/>
</dbReference>
<feature type="region of interest" description="Disordered" evidence="1">
    <location>
        <begin position="217"/>
        <end position="280"/>
    </location>
</feature>
<feature type="compositionally biased region" description="Low complexity" evidence="1">
    <location>
        <begin position="140"/>
        <end position="161"/>
    </location>
</feature>
<evidence type="ECO:0000256" key="1">
    <source>
        <dbReference type="SAM" id="MobiDB-lite"/>
    </source>
</evidence>
<comment type="caution">
    <text evidence="2">The sequence shown here is derived from an EMBL/GenBank/DDBJ whole genome shotgun (WGS) entry which is preliminary data.</text>
</comment>
<feature type="compositionally biased region" description="Low complexity" evidence="1">
    <location>
        <begin position="168"/>
        <end position="179"/>
    </location>
</feature>
<feature type="compositionally biased region" description="Gly residues" evidence="1">
    <location>
        <begin position="317"/>
        <end position="328"/>
    </location>
</feature>
<dbReference type="EMBL" id="BMAR01000003">
    <property type="protein sequence ID" value="GFR42408.1"/>
    <property type="molecule type" value="Genomic_DNA"/>
</dbReference>
<feature type="non-terminal residue" evidence="2">
    <location>
        <position position="568"/>
    </location>
</feature>
<feature type="region of interest" description="Disordered" evidence="1">
    <location>
        <begin position="1"/>
        <end position="179"/>
    </location>
</feature>
<feature type="compositionally biased region" description="Low complexity" evidence="1">
    <location>
        <begin position="329"/>
        <end position="343"/>
    </location>
</feature>
<proteinExistence type="predicted"/>
<feature type="region of interest" description="Disordered" evidence="1">
    <location>
        <begin position="306"/>
        <end position="376"/>
    </location>
</feature>
<feature type="compositionally biased region" description="Low complexity" evidence="1">
    <location>
        <begin position="357"/>
        <end position="374"/>
    </location>
</feature>
<dbReference type="SUPFAM" id="SSF50985">
    <property type="entry name" value="RCC1/BLIP-II"/>
    <property type="match status" value="1"/>
</dbReference>
<accession>A0AAD3HIY9</accession>
<dbReference type="Proteomes" id="UP001054857">
    <property type="component" value="Unassembled WGS sequence"/>
</dbReference>
<gene>
    <name evidence="2" type="ORF">Agub_g3308</name>
</gene>
<organism evidence="2 3">
    <name type="scientific">Astrephomene gubernaculifera</name>
    <dbReference type="NCBI Taxonomy" id="47775"/>
    <lineage>
        <taxon>Eukaryota</taxon>
        <taxon>Viridiplantae</taxon>
        <taxon>Chlorophyta</taxon>
        <taxon>core chlorophytes</taxon>
        <taxon>Chlorophyceae</taxon>
        <taxon>CS clade</taxon>
        <taxon>Chlamydomonadales</taxon>
        <taxon>Astrephomenaceae</taxon>
        <taxon>Astrephomene</taxon>
    </lineage>
</organism>
<dbReference type="AlphaFoldDB" id="A0AAD3HIY9"/>
<sequence>MLKSKLEPGGTRQQTEHKAFGPDLAWQGQAVTAPGEAPGARHATKVPPISGLNRSTTSISHGASLDVGMSAGWKDANSSHVDSHGPSRPMREGSPAGTGSRSQTGSGGSSQPKALKSSMKPGMSRIVRATGRPAEVESLPGRQPRSGSGSSPAQGQRQQSPDRMPPRLSNLGAGSGNLAAASLPSLSRRQAPALMTGLEAAANAAVAAVAATVYNGSHRTSSPAGAVPTAARPGRRMQPNSLNAMLGARVTSPGPDRAGGSAPNLGPSSQFPGAAAAAGNPPRLGSLGSFLGNAVGSASMKGAPGSLPFPFAMQQQGRGGSPTPGSGPGMRRSSPGARGRSPGFAKPRSPKRPGQHQQQTSSRISLSSRSGGRQADPTGVFEILTTAPGVIGEVRLSPELWCMDLWKLLDGCCPQQRVWTFGNAASTRAAVVEAGGLGAGAALGGLEGGGGGGGGAGMGGDADLVYTSPLPLALLNGVVFRFAAAGAHHGAAVSADGHLYVWGSDSRGQLGRGCLSAQHIASHQLPHEVLLPVEASLDDLQGHLPASLLQGIIASGAPKQPVDLLTDG</sequence>
<dbReference type="PROSITE" id="PS00626">
    <property type="entry name" value="RCC1_2"/>
    <property type="match status" value="1"/>
</dbReference>
<keyword evidence="3" id="KW-1185">Reference proteome</keyword>
<evidence type="ECO:0000313" key="3">
    <source>
        <dbReference type="Proteomes" id="UP001054857"/>
    </source>
</evidence>
<feature type="compositionally biased region" description="Polar residues" evidence="1">
    <location>
        <begin position="52"/>
        <end position="61"/>
    </location>
</feature>
<feature type="compositionally biased region" description="Basic and acidic residues" evidence="1">
    <location>
        <begin position="81"/>
        <end position="91"/>
    </location>
</feature>